<gene>
    <name evidence="1" type="ORF">WA026_013585</name>
</gene>
<dbReference type="Proteomes" id="UP001431783">
    <property type="component" value="Unassembled WGS sequence"/>
</dbReference>
<comment type="caution">
    <text evidence="1">The sequence shown here is derived from an EMBL/GenBank/DDBJ whole genome shotgun (WGS) entry which is preliminary data.</text>
</comment>
<keyword evidence="2" id="KW-1185">Reference proteome</keyword>
<evidence type="ECO:0000313" key="2">
    <source>
        <dbReference type="Proteomes" id="UP001431783"/>
    </source>
</evidence>
<dbReference type="EMBL" id="JARQZJ010000127">
    <property type="protein sequence ID" value="KAK9891274.1"/>
    <property type="molecule type" value="Genomic_DNA"/>
</dbReference>
<sequence length="178" mass="20195">MLHQPIPDEDLNLESVGFPTDVVTSRTLKRAIPANTDKKRKGGPDSTDQLVGLATEYFKRPETEEDILAKGWAMKLKKLAPNQRRFAEKIINDALFEAEMGTLIREGVRCGMYPNWSPSPPLSSYSSVNSWPRYPQSGPSKHSPVKSPSYKGQHHEMSLIQLLRFSPHLLHCEFVLYF</sequence>
<proteinExistence type="predicted"/>
<evidence type="ECO:0000313" key="1">
    <source>
        <dbReference type="EMBL" id="KAK9891274.1"/>
    </source>
</evidence>
<protein>
    <submittedName>
        <fullName evidence="1">Uncharacterized protein</fullName>
    </submittedName>
</protein>
<organism evidence="1 2">
    <name type="scientific">Henosepilachna vigintioctopunctata</name>
    <dbReference type="NCBI Taxonomy" id="420089"/>
    <lineage>
        <taxon>Eukaryota</taxon>
        <taxon>Metazoa</taxon>
        <taxon>Ecdysozoa</taxon>
        <taxon>Arthropoda</taxon>
        <taxon>Hexapoda</taxon>
        <taxon>Insecta</taxon>
        <taxon>Pterygota</taxon>
        <taxon>Neoptera</taxon>
        <taxon>Endopterygota</taxon>
        <taxon>Coleoptera</taxon>
        <taxon>Polyphaga</taxon>
        <taxon>Cucujiformia</taxon>
        <taxon>Coccinelloidea</taxon>
        <taxon>Coccinellidae</taxon>
        <taxon>Epilachninae</taxon>
        <taxon>Epilachnini</taxon>
        <taxon>Henosepilachna</taxon>
    </lineage>
</organism>
<reference evidence="1 2" key="1">
    <citation type="submission" date="2023-03" db="EMBL/GenBank/DDBJ databases">
        <title>Genome insight into feeding habits of ladybird beetles.</title>
        <authorList>
            <person name="Li H.-S."/>
            <person name="Huang Y.-H."/>
            <person name="Pang H."/>
        </authorList>
    </citation>
    <scope>NUCLEOTIDE SEQUENCE [LARGE SCALE GENOMIC DNA]</scope>
    <source>
        <strain evidence="1">SYSU_2023b</strain>
        <tissue evidence="1">Whole body</tissue>
    </source>
</reference>
<dbReference type="AlphaFoldDB" id="A0AAW1V7J7"/>
<name>A0AAW1V7J7_9CUCU</name>
<accession>A0AAW1V7J7</accession>